<name>A0A1I8FQ72_9PLAT</name>
<evidence type="ECO:0000313" key="2">
    <source>
        <dbReference type="WBParaSite" id="maker-unitig_42911-snap-gene-0.3-mRNA-1"/>
    </source>
</evidence>
<protein>
    <submittedName>
        <fullName evidence="2">Reverse transcriptase domain-containing protein</fullName>
    </submittedName>
</protein>
<dbReference type="AlphaFoldDB" id="A0A1I8FQ72"/>
<evidence type="ECO:0000313" key="1">
    <source>
        <dbReference type="Proteomes" id="UP000095280"/>
    </source>
</evidence>
<dbReference type="Proteomes" id="UP000095280">
    <property type="component" value="Unplaced"/>
</dbReference>
<proteinExistence type="predicted"/>
<sequence>ASYRSYRMLRSSVSTGICTSERQVSSLYGGGFCRAWCALKCCFIIADRPTVLSSSSSRWLDLETRCPAAKASVSAHCSPLWLASFQKLFMAPDQARTSATAVSCRARPTIRVCCQKEPFIPLMMPKPRRVNLYNRQLVQALAICQSLIAGLPSRRHPQRSACRLFQLPKPFADELVKRIIARKIILQAPASASSTAFGLGGGLVSGSGG</sequence>
<reference evidence="2" key="1">
    <citation type="submission" date="2016-11" db="UniProtKB">
        <authorList>
            <consortium name="WormBaseParasite"/>
        </authorList>
    </citation>
    <scope>IDENTIFICATION</scope>
</reference>
<organism evidence="1 2">
    <name type="scientific">Macrostomum lignano</name>
    <dbReference type="NCBI Taxonomy" id="282301"/>
    <lineage>
        <taxon>Eukaryota</taxon>
        <taxon>Metazoa</taxon>
        <taxon>Spiralia</taxon>
        <taxon>Lophotrochozoa</taxon>
        <taxon>Platyhelminthes</taxon>
        <taxon>Rhabditophora</taxon>
        <taxon>Macrostomorpha</taxon>
        <taxon>Macrostomida</taxon>
        <taxon>Macrostomidae</taxon>
        <taxon>Macrostomum</taxon>
    </lineage>
</organism>
<accession>A0A1I8FQ72</accession>
<keyword evidence="1" id="KW-1185">Reference proteome</keyword>
<dbReference type="WBParaSite" id="maker-unitig_42911-snap-gene-0.3-mRNA-1">
    <property type="protein sequence ID" value="maker-unitig_42911-snap-gene-0.3-mRNA-1"/>
    <property type="gene ID" value="maker-unitig_42911-snap-gene-0.3"/>
</dbReference>